<gene>
    <name evidence="4" type="ORF">BJY17_000453</name>
</gene>
<dbReference type="InterPro" id="IPR018392">
    <property type="entry name" value="LysM"/>
</dbReference>
<accession>A0A852WP38</accession>
<dbReference type="PANTHER" id="PTHR33734:SF22">
    <property type="entry name" value="MEMBRANE-BOUND LYTIC MUREIN TRANSGLYCOSYLASE D"/>
    <property type="match status" value="1"/>
</dbReference>
<dbReference type="PANTHER" id="PTHR33734">
    <property type="entry name" value="LYSM DOMAIN-CONTAINING GPI-ANCHORED PROTEIN 2"/>
    <property type="match status" value="1"/>
</dbReference>
<dbReference type="AlphaFoldDB" id="A0A852WP38"/>
<feature type="domain" description="LysM" evidence="3">
    <location>
        <begin position="89"/>
        <end position="133"/>
    </location>
</feature>
<protein>
    <submittedName>
        <fullName evidence="4">LysM repeat protein</fullName>
    </submittedName>
</protein>
<feature type="domain" description="LysM" evidence="3">
    <location>
        <begin position="151"/>
        <end position="195"/>
    </location>
</feature>
<dbReference type="EMBL" id="JACCFI010000001">
    <property type="protein sequence ID" value="NYG19706.1"/>
    <property type="molecule type" value="Genomic_DNA"/>
</dbReference>
<feature type="region of interest" description="Disordered" evidence="1">
    <location>
        <begin position="1"/>
        <end position="23"/>
    </location>
</feature>
<feature type="compositionally biased region" description="Pro residues" evidence="1">
    <location>
        <begin position="207"/>
        <end position="225"/>
    </location>
</feature>
<evidence type="ECO:0000256" key="2">
    <source>
        <dbReference type="SAM" id="Phobius"/>
    </source>
</evidence>
<organism evidence="4 5">
    <name type="scientific">Agromyces hippuratus</name>
    <dbReference type="NCBI Taxonomy" id="286438"/>
    <lineage>
        <taxon>Bacteria</taxon>
        <taxon>Bacillati</taxon>
        <taxon>Actinomycetota</taxon>
        <taxon>Actinomycetes</taxon>
        <taxon>Micrococcales</taxon>
        <taxon>Microbacteriaceae</taxon>
        <taxon>Agromyces</taxon>
    </lineage>
</organism>
<evidence type="ECO:0000256" key="1">
    <source>
        <dbReference type="SAM" id="MobiDB-lite"/>
    </source>
</evidence>
<dbReference type="Gene3D" id="3.10.350.10">
    <property type="entry name" value="LysM domain"/>
    <property type="match status" value="3"/>
</dbReference>
<keyword evidence="5" id="KW-1185">Reference proteome</keyword>
<reference evidence="4 5" key="1">
    <citation type="submission" date="2020-07" db="EMBL/GenBank/DDBJ databases">
        <title>Sequencing the genomes of 1000 actinobacteria strains.</title>
        <authorList>
            <person name="Klenk H.-P."/>
        </authorList>
    </citation>
    <scope>NUCLEOTIDE SEQUENCE [LARGE SCALE GENOMIC DNA]</scope>
    <source>
        <strain evidence="4 5">DSM 8598</strain>
    </source>
</reference>
<dbReference type="CDD" id="cd00118">
    <property type="entry name" value="LysM"/>
    <property type="match status" value="3"/>
</dbReference>
<dbReference type="PROSITE" id="PS51782">
    <property type="entry name" value="LYSM"/>
    <property type="match status" value="3"/>
</dbReference>
<proteinExistence type="predicted"/>
<evidence type="ECO:0000259" key="3">
    <source>
        <dbReference type="PROSITE" id="PS51782"/>
    </source>
</evidence>
<dbReference type="InterPro" id="IPR036779">
    <property type="entry name" value="LysM_dom_sf"/>
</dbReference>
<dbReference type="Pfam" id="PF01476">
    <property type="entry name" value="LysM"/>
    <property type="match status" value="3"/>
</dbReference>
<sequence>MTYDAETANSPVDHPRRHARDVNDRRRGIRRLITLPLAVVSTIAVTLGIAQPAEAAPQSAKRMPKAKATNDGPARPAASATASSTSVPSEVTVGDGDTVSGIAERYGVATADILALNGLGWSSLIFPGQRLALPGSGSTTPAPAPVAAELARHTVVAGDTMSGIAAAYRVSLDQMLSANGLGRQSLIFPGQSIVLPPGGADAAAPAPATPAPAAPAPAAPAPVAPAPSNGDDYTVVDGDTLWDIAARHDLDVAELVAINELDAAAVIRAGQVLRVARPVAAVSVASVSVALTEEMRGNARIIVDVGRALGVPDQGIVIALAAAAQESGLKNPEYGDRDSLGLFQQRPSQGWGTVDEVLDPVRAATAFYGGAADPNAGRTRGLLDIPGWESLTVTQAAQAVQLSAHPDHYAKWEASARAWLSELG</sequence>
<evidence type="ECO:0000313" key="4">
    <source>
        <dbReference type="EMBL" id="NYG19706.1"/>
    </source>
</evidence>
<feature type="compositionally biased region" description="Low complexity" evidence="1">
    <location>
        <begin position="73"/>
        <end position="93"/>
    </location>
</feature>
<keyword evidence="2" id="KW-0472">Membrane</keyword>
<dbReference type="SMART" id="SM00257">
    <property type="entry name" value="LysM"/>
    <property type="match status" value="3"/>
</dbReference>
<name>A0A852WP38_9MICO</name>
<dbReference type="SUPFAM" id="SSF54106">
    <property type="entry name" value="LysM domain"/>
    <property type="match status" value="3"/>
</dbReference>
<feature type="transmembrane region" description="Helical" evidence="2">
    <location>
        <begin position="32"/>
        <end position="50"/>
    </location>
</feature>
<feature type="domain" description="LysM" evidence="3">
    <location>
        <begin position="231"/>
        <end position="275"/>
    </location>
</feature>
<keyword evidence="2" id="KW-0812">Transmembrane</keyword>
<feature type="region of interest" description="Disordered" evidence="1">
    <location>
        <begin position="54"/>
        <end position="93"/>
    </location>
</feature>
<dbReference type="Proteomes" id="UP000549066">
    <property type="component" value="Unassembled WGS sequence"/>
</dbReference>
<dbReference type="RefSeq" id="WP_246303632.1">
    <property type="nucleotide sequence ID" value="NZ_JACCFI010000001.1"/>
</dbReference>
<evidence type="ECO:0000313" key="5">
    <source>
        <dbReference type="Proteomes" id="UP000549066"/>
    </source>
</evidence>
<comment type="caution">
    <text evidence="4">The sequence shown here is derived from an EMBL/GenBank/DDBJ whole genome shotgun (WGS) entry which is preliminary data.</text>
</comment>
<feature type="region of interest" description="Disordered" evidence="1">
    <location>
        <begin position="199"/>
        <end position="232"/>
    </location>
</feature>
<keyword evidence="2" id="KW-1133">Transmembrane helix</keyword>